<keyword evidence="7 18" id="KW-0732">Signal</keyword>
<dbReference type="InterPro" id="IPR012907">
    <property type="entry name" value="Peptidase_S11_C"/>
</dbReference>
<reference evidence="20" key="2">
    <citation type="journal article" date="2021" name="PeerJ">
        <title>Extensive microbial diversity within the chicken gut microbiome revealed by metagenomics and culture.</title>
        <authorList>
            <person name="Gilroy R."/>
            <person name="Ravi A."/>
            <person name="Getino M."/>
            <person name="Pursley I."/>
            <person name="Horton D.L."/>
            <person name="Alikhan N.F."/>
            <person name="Baker D."/>
            <person name="Gharbi K."/>
            <person name="Hall N."/>
            <person name="Watson M."/>
            <person name="Adriaenssens E.M."/>
            <person name="Foster-Nyarko E."/>
            <person name="Jarju S."/>
            <person name="Secka A."/>
            <person name="Antonio M."/>
            <person name="Oren A."/>
            <person name="Chaudhuri R.R."/>
            <person name="La Ragione R."/>
            <person name="Hildebrand F."/>
            <person name="Pallen M.J."/>
        </authorList>
    </citation>
    <scope>NUCLEOTIDE SEQUENCE</scope>
    <source>
        <strain evidence="20">CHK176-22527</strain>
    </source>
</reference>
<dbReference type="PRINTS" id="PR00725">
    <property type="entry name" value="DADACBPTASE1"/>
</dbReference>
<dbReference type="InterPro" id="IPR012338">
    <property type="entry name" value="Beta-lactam/transpept-like"/>
</dbReference>
<keyword evidence="17" id="KW-1133">Transmembrane helix</keyword>
<reference evidence="20" key="1">
    <citation type="submission" date="2020-10" db="EMBL/GenBank/DDBJ databases">
        <authorList>
            <person name="Gilroy R."/>
        </authorList>
    </citation>
    <scope>NUCLEOTIDE SEQUENCE</scope>
    <source>
        <strain evidence="20">CHK176-22527</strain>
    </source>
</reference>
<evidence type="ECO:0000256" key="14">
    <source>
        <dbReference type="PIRSR" id="PIRSR618044-2"/>
    </source>
</evidence>
<evidence type="ECO:0000256" key="5">
    <source>
        <dbReference type="ARBA" id="ARBA00022645"/>
    </source>
</evidence>
<feature type="compositionally biased region" description="Basic residues" evidence="16">
    <location>
        <begin position="435"/>
        <end position="445"/>
    </location>
</feature>
<sequence length="460" mass="50993">MTYRIEKITKIIILLIMTAALALTGAVPSFAAADNNSKDGRMVSSAEIDWEDAPDVEGTSVIMIDGGSGEILYEKNAEERRDPASITKILTCLVVLENMDLDDEITVAEDYDGAGENIAVKADERFTVEQLLYAMMVGSANDAAEVLALAAGGDMETFCDMMNERAKECGAKNTSFTNPNGMNYAGQENHRTTAYDIAMIAREAMKNDTFRKIVSTAEYRIPTTNKSEARNIESTNPCLGLYEGTTGIKTGTTSVAGYCFCGSAKKDDTELIVVNLNSGREQRFSETIKLWDYGFSKYYTYKAAEGGKVLAEERVSRGDKRAVNVGVEEDFDITLNKGYDRKNISLKTDIDEDLKAPIKKGTEVGTITAVNRDGEAVAASPLIALENVDEGGILSYIGIADEDRLFFFAGLAAAVILFMIIVRIIKRMNYRKNKRRRAQRQRNVRRREWEKERNPFDRNV</sequence>
<feature type="compositionally biased region" description="Basic and acidic residues" evidence="16">
    <location>
        <begin position="446"/>
        <end position="460"/>
    </location>
</feature>
<feature type="region of interest" description="Disordered" evidence="16">
    <location>
        <begin position="435"/>
        <end position="460"/>
    </location>
</feature>
<dbReference type="InterPro" id="IPR015956">
    <property type="entry name" value="Peniciliin-bd_prot_C_sf"/>
</dbReference>
<evidence type="ECO:0000256" key="8">
    <source>
        <dbReference type="ARBA" id="ARBA00022801"/>
    </source>
</evidence>
<dbReference type="GO" id="GO:0071555">
    <property type="term" value="P:cell wall organization"/>
    <property type="evidence" value="ECO:0007669"/>
    <property type="project" value="UniProtKB-KW"/>
</dbReference>
<comment type="caution">
    <text evidence="20">The sequence shown here is derived from an EMBL/GenBank/DDBJ whole genome shotgun (WGS) entry which is preliminary data.</text>
</comment>
<protein>
    <recommendedName>
        <fullName evidence="4">serine-type D-Ala-D-Ala carboxypeptidase</fullName>
        <ecNumber evidence="4">3.4.16.4</ecNumber>
    </recommendedName>
</protein>
<feature type="domain" description="Peptidase S11 D-Ala-D-Ala carboxypeptidase A C-terminal" evidence="19">
    <location>
        <begin position="298"/>
        <end position="390"/>
    </location>
</feature>
<evidence type="ECO:0000256" key="6">
    <source>
        <dbReference type="ARBA" id="ARBA00022670"/>
    </source>
</evidence>
<feature type="transmembrane region" description="Helical" evidence="17">
    <location>
        <begin position="405"/>
        <end position="425"/>
    </location>
</feature>
<gene>
    <name evidence="20" type="ORF">IAD12_08885</name>
</gene>
<keyword evidence="11" id="KW-0961">Cell wall biogenesis/degradation</keyword>
<dbReference type="EMBL" id="DVLX01000104">
    <property type="protein sequence ID" value="HIU00336.1"/>
    <property type="molecule type" value="Genomic_DNA"/>
</dbReference>
<feature type="binding site" evidence="14">
    <location>
        <position position="249"/>
    </location>
    <ligand>
        <name>substrate</name>
    </ligand>
</feature>
<feature type="chain" id="PRO_5038491733" description="serine-type D-Ala-D-Ala carboxypeptidase" evidence="18">
    <location>
        <begin position="32"/>
        <end position="460"/>
    </location>
</feature>
<name>A0A9D1HFG0_9FIRM</name>
<feature type="active site" description="Proton acceptor" evidence="13">
    <location>
        <position position="88"/>
    </location>
</feature>
<proteinExistence type="inferred from homology"/>
<dbReference type="Gene3D" id="3.40.710.10">
    <property type="entry name" value="DD-peptidase/beta-lactamase superfamily"/>
    <property type="match status" value="1"/>
</dbReference>
<dbReference type="Gene3D" id="2.60.410.10">
    <property type="entry name" value="D-Ala-D-Ala carboxypeptidase, C-terminal domain"/>
    <property type="match status" value="1"/>
</dbReference>
<evidence type="ECO:0000256" key="17">
    <source>
        <dbReference type="SAM" id="Phobius"/>
    </source>
</evidence>
<comment type="catalytic activity">
    <reaction evidence="12">
        <text>Preferential cleavage: (Ac)2-L-Lys-D-Ala-|-D-Ala. Also transpeptidation of peptidyl-alanyl moieties that are N-acyl substituents of D-alanine.</text>
        <dbReference type="EC" id="3.4.16.4"/>
    </reaction>
</comment>
<evidence type="ECO:0000256" key="10">
    <source>
        <dbReference type="ARBA" id="ARBA00022984"/>
    </source>
</evidence>
<dbReference type="GO" id="GO:0008360">
    <property type="term" value="P:regulation of cell shape"/>
    <property type="evidence" value="ECO:0007669"/>
    <property type="project" value="UniProtKB-KW"/>
</dbReference>
<dbReference type="SUPFAM" id="SSF69189">
    <property type="entry name" value="Penicillin-binding protein associated domain"/>
    <property type="match status" value="1"/>
</dbReference>
<dbReference type="GO" id="GO:0009252">
    <property type="term" value="P:peptidoglycan biosynthetic process"/>
    <property type="evidence" value="ECO:0007669"/>
    <property type="project" value="UniProtKB-KW"/>
</dbReference>
<dbReference type="SUPFAM" id="SSF56601">
    <property type="entry name" value="beta-lactamase/transpeptidase-like"/>
    <property type="match status" value="1"/>
</dbReference>
<evidence type="ECO:0000256" key="13">
    <source>
        <dbReference type="PIRSR" id="PIRSR618044-1"/>
    </source>
</evidence>
<dbReference type="PANTHER" id="PTHR21581">
    <property type="entry name" value="D-ALANYL-D-ALANINE CARBOXYPEPTIDASE"/>
    <property type="match status" value="1"/>
</dbReference>
<evidence type="ECO:0000313" key="21">
    <source>
        <dbReference type="Proteomes" id="UP000824159"/>
    </source>
</evidence>
<keyword evidence="8" id="KW-0378">Hydrolase</keyword>
<dbReference type="InterPro" id="IPR001967">
    <property type="entry name" value="Peptidase_S11_N"/>
</dbReference>
<dbReference type="GO" id="GO:0009002">
    <property type="term" value="F:serine-type D-Ala-D-Ala carboxypeptidase activity"/>
    <property type="evidence" value="ECO:0007669"/>
    <property type="project" value="UniProtKB-EC"/>
</dbReference>
<evidence type="ECO:0000256" key="7">
    <source>
        <dbReference type="ARBA" id="ARBA00022729"/>
    </source>
</evidence>
<evidence type="ECO:0000313" key="20">
    <source>
        <dbReference type="EMBL" id="HIU00336.1"/>
    </source>
</evidence>
<evidence type="ECO:0000256" key="16">
    <source>
        <dbReference type="SAM" id="MobiDB-lite"/>
    </source>
</evidence>
<dbReference type="Proteomes" id="UP000824159">
    <property type="component" value="Unassembled WGS sequence"/>
</dbReference>
<keyword evidence="5 20" id="KW-0121">Carboxypeptidase</keyword>
<dbReference type="InterPro" id="IPR037167">
    <property type="entry name" value="Peptidase_S11_C_sf"/>
</dbReference>
<dbReference type="Pfam" id="PF07943">
    <property type="entry name" value="PBP5_C"/>
    <property type="match status" value="1"/>
</dbReference>
<feature type="active site" evidence="13">
    <location>
        <position position="139"/>
    </location>
</feature>
<evidence type="ECO:0000256" key="18">
    <source>
        <dbReference type="SAM" id="SignalP"/>
    </source>
</evidence>
<evidence type="ECO:0000259" key="19">
    <source>
        <dbReference type="SMART" id="SM00936"/>
    </source>
</evidence>
<dbReference type="InterPro" id="IPR018044">
    <property type="entry name" value="Peptidase_S11"/>
</dbReference>
<evidence type="ECO:0000256" key="2">
    <source>
        <dbReference type="ARBA" id="ARBA00004752"/>
    </source>
</evidence>
<dbReference type="PANTHER" id="PTHR21581:SF33">
    <property type="entry name" value="D-ALANYL-D-ALANINE CARBOXYPEPTIDASE DACB"/>
    <property type="match status" value="1"/>
</dbReference>
<evidence type="ECO:0000256" key="9">
    <source>
        <dbReference type="ARBA" id="ARBA00022960"/>
    </source>
</evidence>
<dbReference type="AlphaFoldDB" id="A0A9D1HFG0"/>
<dbReference type="Pfam" id="PF00768">
    <property type="entry name" value="Peptidase_S11"/>
    <property type="match status" value="1"/>
</dbReference>
<keyword evidence="17" id="KW-0812">Transmembrane</keyword>
<comment type="function">
    <text evidence="1">Removes C-terminal D-alanyl residues from sugar-peptide cell wall precursors.</text>
</comment>
<accession>A0A9D1HFG0</accession>
<feature type="active site" description="Acyl-ester intermediate" evidence="13">
    <location>
        <position position="85"/>
    </location>
</feature>
<evidence type="ECO:0000256" key="11">
    <source>
        <dbReference type="ARBA" id="ARBA00023316"/>
    </source>
</evidence>
<evidence type="ECO:0000256" key="3">
    <source>
        <dbReference type="ARBA" id="ARBA00007164"/>
    </source>
</evidence>
<comment type="similarity">
    <text evidence="3 15">Belongs to the peptidase S11 family.</text>
</comment>
<evidence type="ECO:0000256" key="15">
    <source>
        <dbReference type="RuleBase" id="RU004016"/>
    </source>
</evidence>
<evidence type="ECO:0000256" key="4">
    <source>
        <dbReference type="ARBA" id="ARBA00012448"/>
    </source>
</evidence>
<dbReference type="SMART" id="SM00936">
    <property type="entry name" value="PBP5_C"/>
    <property type="match status" value="1"/>
</dbReference>
<evidence type="ECO:0000256" key="1">
    <source>
        <dbReference type="ARBA" id="ARBA00003217"/>
    </source>
</evidence>
<comment type="pathway">
    <text evidence="2">Cell wall biogenesis; peptidoglycan biosynthesis.</text>
</comment>
<dbReference type="GO" id="GO:0006508">
    <property type="term" value="P:proteolysis"/>
    <property type="evidence" value="ECO:0007669"/>
    <property type="project" value="UniProtKB-KW"/>
</dbReference>
<dbReference type="EC" id="3.4.16.4" evidence="4"/>
<keyword evidence="17" id="KW-0472">Membrane</keyword>
<keyword evidence="6" id="KW-0645">Protease</keyword>
<organism evidence="20 21">
    <name type="scientific">Candidatus Allocopromorpha excrementavium</name>
    <dbReference type="NCBI Taxonomy" id="2840741"/>
    <lineage>
        <taxon>Bacteria</taxon>
        <taxon>Bacillati</taxon>
        <taxon>Bacillota</taxon>
        <taxon>Clostridia</taxon>
        <taxon>Eubacteriales</taxon>
        <taxon>Eubacteriaceae</taxon>
        <taxon>Eubacteriaceae incertae sedis</taxon>
        <taxon>Candidatus Allocopromorpha</taxon>
    </lineage>
</organism>
<keyword evidence="10" id="KW-0573">Peptidoglycan synthesis</keyword>
<keyword evidence="9" id="KW-0133">Cell shape</keyword>
<evidence type="ECO:0000256" key="12">
    <source>
        <dbReference type="ARBA" id="ARBA00034000"/>
    </source>
</evidence>
<feature type="signal peptide" evidence="18">
    <location>
        <begin position="1"/>
        <end position="31"/>
    </location>
</feature>